<dbReference type="InterPro" id="IPR032734">
    <property type="entry name" value="DCAF15_WD40"/>
</dbReference>
<proteinExistence type="predicted"/>
<sequence length="851" mass="98211">MGRVFHKFDGTESKKGTDFIEPTRTNSPNPYRNYCRTSLCSNEYKQFMLNGEPPGKCRRTGRRPNEKNVAVDSREPGRHGMKTCVKKNENNHLKTLQNGRPSNIVNNILNRQLYGRFANNPKAKTERVFNNIHTKCRIALSSLIKDPDTFNHIFMGFTMCGQFFISYTEKMYEDLGPLSFNTSYEYELYLWRFVPGQKLKFISKHKIFKHLKGSDVLDRIMFMQFPRDLYKIVCYGLAATNPDLVYISILTLPSPKNCRHCNSNFSLNDESVNQGWCVKHGFIIHYMFSMSQPTPTFDPYISLAYPNHLVINTGHHIHILNVSTSDPIPPPIPFPNLIKDDEVKLSSHTPTHTFNDTLSEVSESPSEYFGSSSVVDAILEDFSEYDLESSECNKPFHELNISCEPLNVTGKSYHNTLVQNIVDPRLKRLQTTSKDTQKPLEKTKIDKKIAEKAYEFIEENEKYEKISSFRKKRLAEKKYEFSEDNSENIVPFNSLRRERRYLYRSQNRCIRSPDFSSLFLSPRSSGLRSPMQSPNSRNGQFSPSGTRNLYCPSIRNSPHHSKSPISPKDSARKFYVYSPSLDSDCSDSDSRLILRTSSVSTSSDNRYNPNGLLIVDPKMDTPKWIKKIVRRYSNGDFENSSLVSGQSRDDYNIPIEIPLLVQNLTEQHLDVVPEFKAEQVTDMQLIVSQRSFDCEQFVQRRAQKLCSEAHLEFLHCEDYDIKIIHICPINGHIVCQAIIKIGALKKKEPYGKPENFTANFLFTWSIETDAFDVIELTEPTKLLPYNEIEEIPTYEIPKSNFREVLVMDYYYATSKTILRDYNNYYEVCLGSANVAVRSHIFVTEEYSSDSD</sequence>
<accession>A0AAV8Y5S3</accession>
<feature type="region of interest" description="Disordered" evidence="1">
    <location>
        <begin position="521"/>
        <end position="568"/>
    </location>
</feature>
<dbReference type="InterPro" id="IPR047319">
    <property type="entry name" value="DCAF15_C"/>
</dbReference>
<name>A0AAV8Y5S3_9CUCU</name>
<dbReference type="PANTHER" id="PTHR28541">
    <property type="entry name" value="DDB1- AND CUL4-ASSOCIATED FACTOR 15"/>
    <property type="match status" value="1"/>
</dbReference>
<evidence type="ECO:0000313" key="3">
    <source>
        <dbReference type="EMBL" id="KAJ8946823.1"/>
    </source>
</evidence>
<protein>
    <recommendedName>
        <fullName evidence="2">DDB1- and CUL4-associated factor 15 WD40 repeat-containing domain-containing protein</fullName>
    </recommendedName>
</protein>
<feature type="region of interest" description="Disordered" evidence="1">
    <location>
        <begin position="1"/>
        <end position="28"/>
    </location>
</feature>
<evidence type="ECO:0000313" key="4">
    <source>
        <dbReference type="Proteomes" id="UP001162162"/>
    </source>
</evidence>
<comment type="caution">
    <text evidence="3">The sequence shown here is derived from an EMBL/GenBank/DDBJ whole genome shotgun (WGS) entry which is preliminary data.</text>
</comment>
<dbReference type="CDD" id="cd20917">
    <property type="entry name" value="DCAF15-NTD"/>
    <property type="match status" value="1"/>
</dbReference>
<feature type="domain" description="DDB1- and CUL4-associated factor 15 WD40 repeat-containing" evidence="2">
    <location>
        <begin position="124"/>
        <end position="323"/>
    </location>
</feature>
<feature type="compositionally biased region" description="Polar residues" evidence="1">
    <location>
        <begin position="521"/>
        <end position="547"/>
    </location>
</feature>
<dbReference type="GO" id="GO:0016567">
    <property type="term" value="P:protein ubiquitination"/>
    <property type="evidence" value="ECO:0007669"/>
    <property type="project" value="InterPro"/>
</dbReference>
<dbReference type="Proteomes" id="UP001162162">
    <property type="component" value="Unassembled WGS sequence"/>
</dbReference>
<reference evidence="3" key="1">
    <citation type="journal article" date="2023" name="Insect Mol. Biol.">
        <title>Genome sequencing provides insights into the evolution of gene families encoding plant cell wall-degrading enzymes in longhorned beetles.</title>
        <authorList>
            <person name="Shin N.R."/>
            <person name="Okamura Y."/>
            <person name="Kirsch R."/>
            <person name="Pauchet Y."/>
        </authorList>
    </citation>
    <scope>NUCLEOTIDE SEQUENCE</scope>
    <source>
        <strain evidence="3">AMC_N1</strain>
    </source>
</reference>
<dbReference type="EMBL" id="JAPWTK010000175">
    <property type="protein sequence ID" value="KAJ8946823.1"/>
    <property type="molecule type" value="Genomic_DNA"/>
</dbReference>
<dbReference type="PANTHER" id="PTHR28541:SF1">
    <property type="entry name" value="DDB1- AND CUL4-ASSOCIATED FACTOR 15"/>
    <property type="match status" value="1"/>
</dbReference>
<organism evidence="3 4">
    <name type="scientific">Aromia moschata</name>
    <dbReference type="NCBI Taxonomy" id="1265417"/>
    <lineage>
        <taxon>Eukaryota</taxon>
        <taxon>Metazoa</taxon>
        <taxon>Ecdysozoa</taxon>
        <taxon>Arthropoda</taxon>
        <taxon>Hexapoda</taxon>
        <taxon>Insecta</taxon>
        <taxon>Pterygota</taxon>
        <taxon>Neoptera</taxon>
        <taxon>Endopterygota</taxon>
        <taxon>Coleoptera</taxon>
        <taxon>Polyphaga</taxon>
        <taxon>Cucujiformia</taxon>
        <taxon>Chrysomeloidea</taxon>
        <taxon>Cerambycidae</taxon>
        <taxon>Cerambycinae</taxon>
        <taxon>Callichromatini</taxon>
        <taxon>Aromia</taxon>
    </lineage>
</organism>
<dbReference type="GO" id="GO:0080008">
    <property type="term" value="C:Cul4-RING E3 ubiquitin ligase complex"/>
    <property type="evidence" value="ECO:0007669"/>
    <property type="project" value="TreeGrafter"/>
</dbReference>
<evidence type="ECO:0000256" key="1">
    <source>
        <dbReference type="SAM" id="MobiDB-lite"/>
    </source>
</evidence>
<gene>
    <name evidence="3" type="ORF">NQ318_002102</name>
</gene>
<evidence type="ECO:0000259" key="2">
    <source>
        <dbReference type="Pfam" id="PF14939"/>
    </source>
</evidence>
<keyword evidence="4" id="KW-1185">Reference proteome</keyword>
<dbReference type="InterPro" id="IPR038914">
    <property type="entry name" value="DCAF15"/>
</dbReference>
<dbReference type="Pfam" id="PF14939">
    <property type="entry name" value="DCAF15_WD40"/>
    <property type="match status" value="1"/>
</dbReference>
<feature type="compositionally biased region" description="Basic and acidic residues" evidence="1">
    <location>
        <begin position="1"/>
        <end position="18"/>
    </location>
</feature>
<dbReference type="AlphaFoldDB" id="A0AAV8Y5S3"/>
<dbReference type="CDD" id="cd20913">
    <property type="entry name" value="DCAF15-CTD"/>
    <property type="match status" value="1"/>
</dbReference>